<dbReference type="OrthoDB" id="9415665at2759"/>
<name>A0A6I9Z3T9_9SAUR</name>
<feature type="compositionally biased region" description="Low complexity" evidence="1">
    <location>
        <begin position="69"/>
        <end position="78"/>
    </location>
</feature>
<keyword evidence="3" id="KW-1185">Reference proteome</keyword>
<dbReference type="Pfam" id="PF01352">
    <property type="entry name" value="KRAB"/>
    <property type="match status" value="1"/>
</dbReference>
<dbReference type="PANTHER" id="PTHR23232">
    <property type="entry name" value="KRAB DOMAIN C2H2 ZINC FINGER"/>
    <property type="match status" value="1"/>
</dbReference>
<dbReference type="AlphaFoldDB" id="A0A6I9Z3T9"/>
<dbReference type="SMART" id="SM00349">
    <property type="entry name" value="KRAB"/>
    <property type="match status" value="1"/>
</dbReference>
<feature type="domain" description="KRAB" evidence="2">
    <location>
        <begin position="99"/>
        <end position="180"/>
    </location>
</feature>
<dbReference type="GO" id="GO:0006355">
    <property type="term" value="P:regulation of DNA-templated transcription"/>
    <property type="evidence" value="ECO:0007669"/>
    <property type="project" value="InterPro"/>
</dbReference>
<evidence type="ECO:0000313" key="3">
    <source>
        <dbReference type="Proteomes" id="UP000504617"/>
    </source>
</evidence>
<dbReference type="KEGG" id="tsr:106556423"/>
<evidence type="ECO:0000313" key="4">
    <source>
        <dbReference type="RefSeq" id="XP_013930894.1"/>
    </source>
</evidence>
<protein>
    <submittedName>
        <fullName evidence="4">Zinc finger protein 316-like</fullName>
    </submittedName>
</protein>
<feature type="compositionally biased region" description="Basic residues" evidence="1">
    <location>
        <begin position="222"/>
        <end position="231"/>
    </location>
</feature>
<sequence length="231" mass="25491">MKTKQGDSLPTSPELRERLKQEEKMGELDVVGPEMAPQASLAFQAGGNSRERKGSAILDEANAVHSDTSQNQMQNQESQRQKLAEDVLLGEGEDDQGPVTFEEVSVRFSKGEWGMLDPEQRALYQEVMVENYGTVVSLGDPWGKDGENRPVGTVPSEGPGKEAEDNLWNERGGKEEEENQPTETWPKESAEDGTIAGTDTETAGDPVRLPFTSTFTGVTFSRPHHKRDLSW</sequence>
<dbReference type="PROSITE" id="PS50805">
    <property type="entry name" value="KRAB"/>
    <property type="match status" value="1"/>
</dbReference>
<organism evidence="3 4">
    <name type="scientific">Thamnophis sirtalis</name>
    <dbReference type="NCBI Taxonomy" id="35019"/>
    <lineage>
        <taxon>Eukaryota</taxon>
        <taxon>Metazoa</taxon>
        <taxon>Chordata</taxon>
        <taxon>Craniata</taxon>
        <taxon>Vertebrata</taxon>
        <taxon>Euteleostomi</taxon>
        <taxon>Lepidosauria</taxon>
        <taxon>Squamata</taxon>
        <taxon>Bifurcata</taxon>
        <taxon>Unidentata</taxon>
        <taxon>Episquamata</taxon>
        <taxon>Toxicofera</taxon>
        <taxon>Serpentes</taxon>
        <taxon>Colubroidea</taxon>
        <taxon>Colubridae</taxon>
        <taxon>Natricinae</taxon>
        <taxon>Thamnophis</taxon>
    </lineage>
</organism>
<dbReference type="Gene3D" id="6.10.140.140">
    <property type="match status" value="1"/>
</dbReference>
<feature type="region of interest" description="Disordered" evidence="1">
    <location>
        <begin position="1"/>
        <end position="23"/>
    </location>
</feature>
<dbReference type="InterPro" id="IPR050169">
    <property type="entry name" value="Krueppel_C2H2_ZnF"/>
</dbReference>
<dbReference type="CDD" id="cd07765">
    <property type="entry name" value="KRAB_A-box"/>
    <property type="match status" value="1"/>
</dbReference>
<feature type="region of interest" description="Disordered" evidence="1">
    <location>
        <begin position="62"/>
        <end position="82"/>
    </location>
</feature>
<dbReference type="GeneID" id="106556423"/>
<evidence type="ECO:0000259" key="2">
    <source>
        <dbReference type="PROSITE" id="PS50805"/>
    </source>
</evidence>
<proteinExistence type="predicted"/>
<gene>
    <name evidence="4" type="primary">LOC106556423</name>
</gene>
<feature type="compositionally biased region" description="Polar residues" evidence="1">
    <location>
        <begin position="1"/>
        <end position="11"/>
    </location>
</feature>
<accession>A0A6I9Z3T9</accession>
<dbReference type="SUPFAM" id="SSF109640">
    <property type="entry name" value="KRAB domain (Kruppel-associated box)"/>
    <property type="match status" value="1"/>
</dbReference>
<evidence type="ECO:0000256" key="1">
    <source>
        <dbReference type="SAM" id="MobiDB-lite"/>
    </source>
</evidence>
<dbReference type="InterPro" id="IPR001909">
    <property type="entry name" value="KRAB"/>
</dbReference>
<dbReference type="Proteomes" id="UP000504617">
    <property type="component" value="Unplaced"/>
</dbReference>
<feature type="compositionally biased region" description="Basic and acidic residues" evidence="1">
    <location>
        <begin position="14"/>
        <end position="23"/>
    </location>
</feature>
<dbReference type="InterPro" id="IPR036051">
    <property type="entry name" value="KRAB_dom_sf"/>
</dbReference>
<feature type="region of interest" description="Disordered" evidence="1">
    <location>
        <begin position="138"/>
        <end position="231"/>
    </location>
</feature>
<dbReference type="RefSeq" id="XP_013930894.1">
    <property type="nucleotide sequence ID" value="XM_014075419.1"/>
</dbReference>
<reference evidence="4" key="1">
    <citation type="submission" date="2025-08" db="UniProtKB">
        <authorList>
            <consortium name="RefSeq"/>
        </authorList>
    </citation>
    <scope>IDENTIFICATION</scope>
</reference>
<dbReference type="PANTHER" id="PTHR23232:SF163">
    <property type="entry name" value="ZINC FINGER PROTEIN 589"/>
    <property type="match status" value="1"/>
</dbReference>